<sequence>DEIIKLKQVDEIVMVTNNRYYPYFAKWLKKNYPAKYIRLLNNGANDKDTRLGAIGDLQFVLDKTGWQEDLLVVSSDTLTSLNFNAFLEFFASHKGFINSIFNCHDKNIIKNKLGCAVVDGIKLIKFIEKPADPPTTLTSIPFYIYPKNSLPLITQYLKEGNHADAPGSIISWLIGKIATYAFDIGKGFYFDVGTKEVLEKLQQNFHKSGGV</sequence>
<reference evidence="2 3" key="1">
    <citation type="journal article" date="2015" name="Nature">
        <title>rRNA introns, odd ribosomes, and small enigmatic genomes across a large radiation of phyla.</title>
        <authorList>
            <person name="Brown C.T."/>
            <person name="Hug L.A."/>
            <person name="Thomas B.C."/>
            <person name="Sharon I."/>
            <person name="Castelle C.J."/>
            <person name="Singh A."/>
            <person name="Wilkins M.J."/>
            <person name="Williams K.H."/>
            <person name="Banfield J.F."/>
        </authorList>
    </citation>
    <scope>NUCLEOTIDE SEQUENCE [LARGE SCALE GENOMIC DNA]</scope>
</reference>
<dbReference type="STRING" id="1618434.UR52_C0019G0001"/>
<evidence type="ECO:0000313" key="3">
    <source>
        <dbReference type="Proteomes" id="UP000034176"/>
    </source>
</evidence>
<dbReference type="InterPro" id="IPR029044">
    <property type="entry name" value="Nucleotide-diphossugar_trans"/>
</dbReference>
<dbReference type="Pfam" id="PF00483">
    <property type="entry name" value="NTP_transferase"/>
    <property type="match status" value="1"/>
</dbReference>
<dbReference type="SUPFAM" id="SSF53448">
    <property type="entry name" value="Nucleotide-diphospho-sugar transferases"/>
    <property type="match status" value="1"/>
</dbReference>
<feature type="non-terminal residue" evidence="2">
    <location>
        <position position="1"/>
    </location>
</feature>
<organism evidence="2 3">
    <name type="scientific">Candidatus Gottesmanbacteria bacterium GW2011_GWA1_34_13</name>
    <dbReference type="NCBI Taxonomy" id="1618434"/>
    <lineage>
        <taxon>Bacteria</taxon>
        <taxon>Candidatus Gottesmaniibacteriota</taxon>
    </lineage>
</organism>
<dbReference type="Proteomes" id="UP000034176">
    <property type="component" value="Unassembled WGS sequence"/>
</dbReference>
<dbReference type="AlphaFoldDB" id="A0A0G0D5F9"/>
<dbReference type="EMBL" id="LBPN01000019">
    <property type="protein sequence ID" value="KKP58455.1"/>
    <property type="molecule type" value="Genomic_DNA"/>
</dbReference>
<proteinExistence type="predicted"/>
<dbReference type="PANTHER" id="PTHR42883:SF2">
    <property type="entry name" value="THYMIDYLYLTRANSFERASE"/>
    <property type="match status" value="1"/>
</dbReference>
<protein>
    <submittedName>
        <fullName evidence="2">Nucleoside-diphosphate-sugar pyrophosphorylase</fullName>
    </submittedName>
</protein>
<feature type="domain" description="Nucleotidyl transferase" evidence="1">
    <location>
        <begin position="7"/>
        <end position="206"/>
    </location>
</feature>
<evidence type="ECO:0000259" key="1">
    <source>
        <dbReference type="Pfam" id="PF00483"/>
    </source>
</evidence>
<comment type="caution">
    <text evidence="2">The sequence shown here is derived from an EMBL/GenBank/DDBJ whole genome shotgun (WGS) entry which is preliminary data.</text>
</comment>
<accession>A0A0G0D5F9</accession>
<dbReference type="InterPro" id="IPR005835">
    <property type="entry name" value="NTP_transferase_dom"/>
</dbReference>
<evidence type="ECO:0000313" key="2">
    <source>
        <dbReference type="EMBL" id="KKP58455.1"/>
    </source>
</evidence>
<name>A0A0G0D5F9_9BACT</name>
<dbReference type="Gene3D" id="3.90.550.10">
    <property type="entry name" value="Spore Coat Polysaccharide Biosynthesis Protein SpsA, Chain A"/>
    <property type="match status" value="1"/>
</dbReference>
<gene>
    <name evidence="2" type="ORF">UR52_C0019G0001</name>
</gene>
<dbReference type="PANTHER" id="PTHR42883">
    <property type="entry name" value="GLUCOSE-1-PHOSPHATE THYMIDYLTRANSFERASE"/>
    <property type="match status" value="1"/>
</dbReference>